<proteinExistence type="inferred from homology"/>
<evidence type="ECO:0000256" key="3">
    <source>
        <dbReference type="ARBA" id="ARBA00022630"/>
    </source>
</evidence>
<evidence type="ECO:0000256" key="2">
    <source>
        <dbReference type="ARBA" id="ARBA00010790"/>
    </source>
</evidence>
<evidence type="ECO:0000259" key="8">
    <source>
        <dbReference type="PROSITE" id="PS00623"/>
    </source>
</evidence>
<protein>
    <submittedName>
        <fullName evidence="9">GMC oxidoreductase family protein</fullName>
    </submittedName>
</protein>
<evidence type="ECO:0000256" key="7">
    <source>
        <dbReference type="SAM" id="MobiDB-lite"/>
    </source>
</evidence>
<evidence type="ECO:0000313" key="9">
    <source>
        <dbReference type="EMBL" id="KAH9808638.1"/>
    </source>
</evidence>
<evidence type="ECO:0000256" key="5">
    <source>
        <dbReference type="PIRSR" id="PIRSR000137-2"/>
    </source>
</evidence>
<reference evidence="9 10" key="2">
    <citation type="journal article" date="2021" name="Curr. Genet.">
        <title>Genetic response to nitrogen starvation in the aggressive Eucalyptus foliar pathogen Teratosphaeria destructans.</title>
        <authorList>
            <person name="Havenga M."/>
            <person name="Wingfield B.D."/>
            <person name="Wingfield M.J."/>
            <person name="Dreyer L.L."/>
            <person name="Roets F."/>
            <person name="Aylward J."/>
        </authorList>
    </citation>
    <scope>NUCLEOTIDE SEQUENCE [LARGE SCALE GENOMIC DNA]</scope>
    <source>
        <strain evidence="9">CMW44962</strain>
    </source>
</reference>
<dbReference type="Proteomes" id="UP001138500">
    <property type="component" value="Unassembled WGS sequence"/>
</dbReference>
<evidence type="ECO:0000256" key="6">
    <source>
        <dbReference type="RuleBase" id="RU003968"/>
    </source>
</evidence>
<evidence type="ECO:0000256" key="1">
    <source>
        <dbReference type="ARBA" id="ARBA00001974"/>
    </source>
</evidence>
<dbReference type="PANTHER" id="PTHR11552:SF147">
    <property type="entry name" value="CHOLINE DEHYDROGENASE, MITOCHONDRIAL"/>
    <property type="match status" value="1"/>
</dbReference>
<feature type="domain" description="Glucose-methanol-choline oxidoreductase N-terminal" evidence="8">
    <location>
        <begin position="95"/>
        <end position="118"/>
    </location>
</feature>
<dbReference type="SUPFAM" id="SSF54373">
    <property type="entry name" value="FAD-linked reductases, C-terminal domain"/>
    <property type="match status" value="1"/>
</dbReference>
<evidence type="ECO:0000256" key="4">
    <source>
        <dbReference type="ARBA" id="ARBA00022827"/>
    </source>
</evidence>
<dbReference type="GO" id="GO:0016614">
    <property type="term" value="F:oxidoreductase activity, acting on CH-OH group of donors"/>
    <property type="evidence" value="ECO:0007669"/>
    <property type="project" value="InterPro"/>
</dbReference>
<keyword evidence="4 5" id="KW-0274">FAD</keyword>
<feature type="binding site" evidence="5">
    <location>
        <position position="238"/>
    </location>
    <ligand>
        <name>FAD</name>
        <dbReference type="ChEBI" id="CHEBI:57692"/>
    </ligand>
</feature>
<keyword evidence="10" id="KW-1185">Reference proteome</keyword>
<accession>A0A9W7SHQ4</accession>
<sequence>MADKVDQPTAPTSFDFLVVGGGTAGNTVAGRLAEDNPDITVGILEAGPLHTRDIPAITTPARAFELRGSKYDWGYKATMVDREDYTRVEKPDTRGKVLGGSSALNYYTWVRGSKGTYDEWAEGFGGDEWNWENTYHYFNKSGHYHDESHRYKPELAKIGRHGPLDIEISDLEPELSGFRDNLEMAWQSKGERLTDNVYDGEQLGLVKCMNTIHKGVRSTSVAFLDGKPNITVIADFHVKKLLLEDGTTAYGAEGENNLGETVQYTAKKEVILAAGVFEDPKILMWSGIGDSEHLSAFGIETVVDSKHVGQNLLDHPIMPHVIRLKDGVGLDHHLLYDGPDKQRALEAYAKERKGPFHSGLLELVGFPRIDARLEKYESYRRAKAANGGLDPFGPRNQPHFEVDFVPAFADAFQWHFPQPPEGNWLTIIVDLLRPVSKPGEVKLQSQDWRKQPYINLNFCGDDLDILALREGVRHIDDIILNGDGIKDVVGEDYPFPMPRDDDAKMDRQILERLQTGFHPCGTARLSRDIGQGVVDPHLKVHGVKNLRVIDASVFPIIPDCRIQNPVYMVAEKGADLIKAEHPDLFGRAGSARKEEEHDSASVGQKLRETVLG</sequence>
<dbReference type="InterPro" id="IPR012132">
    <property type="entry name" value="GMC_OxRdtase"/>
</dbReference>
<dbReference type="PROSITE" id="PS00623">
    <property type="entry name" value="GMC_OXRED_1"/>
    <property type="match status" value="1"/>
</dbReference>
<dbReference type="InterPro" id="IPR000172">
    <property type="entry name" value="GMC_OxRdtase_N"/>
</dbReference>
<dbReference type="GO" id="GO:0050660">
    <property type="term" value="F:flavin adenine dinucleotide binding"/>
    <property type="evidence" value="ECO:0007669"/>
    <property type="project" value="InterPro"/>
</dbReference>
<dbReference type="Gene3D" id="3.50.50.60">
    <property type="entry name" value="FAD/NAD(P)-binding domain"/>
    <property type="match status" value="1"/>
</dbReference>
<comment type="caution">
    <text evidence="9">The sequence shown here is derived from an EMBL/GenBank/DDBJ whole genome shotgun (WGS) entry which is preliminary data.</text>
</comment>
<dbReference type="InterPro" id="IPR007867">
    <property type="entry name" value="GMC_OxRtase_C"/>
</dbReference>
<organism evidence="9 10">
    <name type="scientific">Teratosphaeria destructans</name>
    <dbReference type="NCBI Taxonomy" id="418781"/>
    <lineage>
        <taxon>Eukaryota</taxon>
        <taxon>Fungi</taxon>
        <taxon>Dikarya</taxon>
        <taxon>Ascomycota</taxon>
        <taxon>Pezizomycotina</taxon>
        <taxon>Dothideomycetes</taxon>
        <taxon>Dothideomycetidae</taxon>
        <taxon>Mycosphaerellales</taxon>
        <taxon>Teratosphaeriaceae</taxon>
        <taxon>Teratosphaeria</taxon>
    </lineage>
</organism>
<keyword evidence="3 6" id="KW-0285">Flavoprotein</keyword>
<dbReference type="SUPFAM" id="SSF51905">
    <property type="entry name" value="FAD/NAD(P)-binding domain"/>
    <property type="match status" value="1"/>
</dbReference>
<dbReference type="InterPro" id="IPR036188">
    <property type="entry name" value="FAD/NAD-bd_sf"/>
</dbReference>
<dbReference type="OrthoDB" id="269227at2759"/>
<feature type="compositionally biased region" description="Basic and acidic residues" evidence="7">
    <location>
        <begin position="591"/>
        <end position="612"/>
    </location>
</feature>
<reference evidence="9 10" key="1">
    <citation type="journal article" date="2018" name="IMA Fungus">
        <title>IMA Genome-F 10: Nine draft genome sequences of Claviceps purpurea s.lat., including C. arundinis, C. humidiphila, and C. cf. spartinae, pseudomolecules for the pitch canker pathogen Fusarium circinatum, draft genome of Davidsoniella eucalypti, Grosmannia galeiformis, Quambalaria eucalypti, and Teratosphaeria destructans.</title>
        <authorList>
            <person name="Wingfield B.D."/>
            <person name="Liu M."/>
            <person name="Nguyen H.D."/>
            <person name="Lane F.A."/>
            <person name="Morgan S.W."/>
            <person name="De Vos L."/>
            <person name="Wilken P.M."/>
            <person name="Duong T.A."/>
            <person name="Aylward J."/>
            <person name="Coetzee M.P."/>
            <person name="Dadej K."/>
            <person name="De Beer Z.W."/>
            <person name="Findlay W."/>
            <person name="Havenga M."/>
            <person name="Kolarik M."/>
            <person name="Menzies J.G."/>
            <person name="Naidoo K."/>
            <person name="Pochopski O."/>
            <person name="Shoukouhi P."/>
            <person name="Santana Q.C."/>
            <person name="Seifert K.A."/>
            <person name="Soal N."/>
            <person name="Steenkamp E.T."/>
            <person name="Tatham C.T."/>
            <person name="van der Nest M.A."/>
            <person name="Wingfield M.J."/>
        </authorList>
    </citation>
    <scope>NUCLEOTIDE SEQUENCE [LARGE SCALE GENOMIC DNA]</scope>
    <source>
        <strain evidence="9">CMW44962</strain>
    </source>
</reference>
<dbReference type="Pfam" id="PF00732">
    <property type="entry name" value="GMC_oxred_N"/>
    <property type="match status" value="1"/>
</dbReference>
<evidence type="ECO:0000313" key="10">
    <source>
        <dbReference type="Proteomes" id="UP001138500"/>
    </source>
</evidence>
<name>A0A9W7SHQ4_9PEZI</name>
<comment type="similarity">
    <text evidence="2 6">Belongs to the GMC oxidoreductase family.</text>
</comment>
<dbReference type="PANTHER" id="PTHR11552">
    <property type="entry name" value="GLUCOSE-METHANOL-CHOLINE GMC OXIDOREDUCTASE"/>
    <property type="match status" value="1"/>
</dbReference>
<dbReference type="EMBL" id="RIBY02002600">
    <property type="protein sequence ID" value="KAH9808638.1"/>
    <property type="molecule type" value="Genomic_DNA"/>
</dbReference>
<dbReference type="Gene3D" id="3.30.560.10">
    <property type="entry name" value="Glucose Oxidase, domain 3"/>
    <property type="match status" value="1"/>
</dbReference>
<comment type="cofactor">
    <cofactor evidence="1 5">
        <name>FAD</name>
        <dbReference type="ChEBI" id="CHEBI:57692"/>
    </cofactor>
</comment>
<feature type="binding site" evidence="5">
    <location>
        <position position="97"/>
    </location>
    <ligand>
        <name>FAD</name>
        <dbReference type="ChEBI" id="CHEBI:57692"/>
    </ligand>
</feature>
<feature type="region of interest" description="Disordered" evidence="7">
    <location>
        <begin position="588"/>
        <end position="612"/>
    </location>
</feature>
<dbReference type="Pfam" id="PF05199">
    <property type="entry name" value="GMC_oxred_C"/>
    <property type="match status" value="1"/>
</dbReference>
<gene>
    <name evidence="9" type="ORF">Tdes44962_MAKER06294</name>
</gene>
<dbReference type="AlphaFoldDB" id="A0A9W7SHQ4"/>
<dbReference type="PIRSF" id="PIRSF000137">
    <property type="entry name" value="Alcohol_oxidase"/>
    <property type="match status" value="1"/>
</dbReference>